<proteinExistence type="predicted"/>
<dbReference type="InterPro" id="IPR000835">
    <property type="entry name" value="HTH_MarR-typ"/>
</dbReference>
<gene>
    <name evidence="2" type="ORF">JOF56_007187</name>
</gene>
<accession>A0ABS4TQW5</accession>
<sequence>MTDQRLYFMLQRSAHHLRIAADRRCMAAAGVTTAQLGALFVIQDQPGVTQQDLAAVLGQRESAITAMVSRLVEAGLITKRAHPRQYRASALELTAAGTKALHLVRPAIDSFNADMRAVIGPDEFEITANALRKLADWQS</sequence>
<name>A0ABS4TQW5_9PSEU</name>
<dbReference type="InterPro" id="IPR036390">
    <property type="entry name" value="WH_DNA-bd_sf"/>
</dbReference>
<keyword evidence="2" id="KW-0238">DNA-binding</keyword>
<comment type="caution">
    <text evidence="2">The sequence shown here is derived from an EMBL/GenBank/DDBJ whole genome shotgun (WGS) entry which is preliminary data.</text>
</comment>
<dbReference type="EMBL" id="JAGINW010000001">
    <property type="protein sequence ID" value="MBP2326802.1"/>
    <property type="molecule type" value="Genomic_DNA"/>
</dbReference>
<dbReference type="Gene3D" id="1.10.10.10">
    <property type="entry name" value="Winged helix-like DNA-binding domain superfamily/Winged helix DNA-binding domain"/>
    <property type="match status" value="1"/>
</dbReference>
<dbReference type="PROSITE" id="PS50995">
    <property type="entry name" value="HTH_MARR_2"/>
    <property type="match status" value="1"/>
</dbReference>
<dbReference type="InterPro" id="IPR036388">
    <property type="entry name" value="WH-like_DNA-bd_sf"/>
</dbReference>
<feature type="domain" description="HTH marR-type" evidence="1">
    <location>
        <begin position="3"/>
        <end position="136"/>
    </location>
</feature>
<dbReference type="RefSeq" id="WP_209643829.1">
    <property type="nucleotide sequence ID" value="NZ_JAGINW010000001.1"/>
</dbReference>
<evidence type="ECO:0000313" key="3">
    <source>
        <dbReference type="Proteomes" id="UP001519332"/>
    </source>
</evidence>
<dbReference type="PANTHER" id="PTHR33164:SF103">
    <property type="entry name" value="REGULATORY PROTEIN MARR"/>
    <property type="match status" value="1"/>
</dbReference>
<dbReference type="PANTHER" id="PTHR33164">
    <property type="entry name" value="TRANSCRIPTIONAL REGULATOR, MARR FAMILY"/>
    <property type="match status" value="1"/>
</dbReference>
<organism evidence="2 3">
    <name type="scientific">Kibdelosporangium banguiense</name>
    <dbReference type="NCBI Taxonomy" id="1365924"/>
    <lineage>
        <taxon>Bacteria</taxon>
        <taxon>Bacillati</taxon>
        <taxon>Actinomycetota</taxon>
        <taxon>Actinomycetes</taxon>
        <taxon>Pseudonocardiales</taxon>
        <taxon>Pseudonocardiaceae</taxon>
        <taxon>Kibdelosporangium</taxon>
    </lineage>
</organism>
<reference evidence="2 3" key="1">
    <citation type="submission" date="2021-03" db="EMBL/GenBank/DDBJ databases">
        <title>Sequencing the genomes of 1000 actinobacteria strains.</title>
        <authorList>
            <person name="Klenk H.-P."/>
        </authorList>
    </citation>
    <scope>NUCLEOTIDE SEQUENCE [LARGE SCALE GENOMIC DNA]</scope>
    <source>
        <strain evidence="2 3">DSM 46670</strain>
    </source>
</reference>
<dbReference type="GO" id="GO:0003677">
    <property type="term" value="F:DNA binding"/>
    <property type="evidence" value="ECO:0007669"/>
    <property type="project" value="UniProtKB-KW"/>
</dbReference>
<dbReference type="InterPro" id="IPR039422">
    <property type="entry name" value="MarR/SlyA-like"/>
</dbReference>
<dbReference type="Pfam" id="PF12802">
    <property type="entry name" value="MarR_2"/>
    <property type="match status" value="1"/>
</dbReference>
<dbReference type="SUPFAM" id="SSF46785">
    <property type="entry name" value="Winged helix' DNA-binding domain"/>
    <property type="match status" value="1"/>
</dbReference>
<evidence type="ECO:0000313" key="2">
    <source>
        <dbReference type="EMBL" id="MBP2326802.1"/>
    </source>
</evidence>
<dbReference type="Proteomes" id="UP001519332">
    <property type="component" value="Unassembled WGS sequence"/>
</dbReference>
<keyword evidence="3" id="KW-1185">Reference proteome</keyword>
<dbReference type="SMART" id="SM00347">
    <property type="entry name" value="HTH_MARR"/>
    <property type="match status" value="1"/>
</dbReference>
<protein>
    <submittedName>
        <fullName evidence="2">DNA-binding MarR family transcriptional regulator</fullName>
    </submittedName>
</protein>
<evidence type="ECO:0000259" key="1">
    <source>
        <dbReference type="PROSITE" id="PS50995"/>
    </source>
</evidence>